<sequence>MQISRSVSMDSFFQAPPLEVKKLGQELAENPAAVFDRVLPACPKSVAQARYESILVKLINDRIDLNMAGVTISDSSTLEATRKCINLNVYSRLAGGATVFPLVEKTSKDGEMPDIEVVLIKNKRKAGKLLPPEGYGKWGALKNTPLDFSRLPPEKVDMAEESILKKVPVASAYRAAAAGLAPGMYSYGDHDGNFVATAQRESHEELGIWVEQEDLIKIDSTTRYNPDYALHTHTETFMCILRDDVRFTPDQDEVESVHLINPSDIAIQRDGSGKVDGFDARIPPDYMTRLEKALLRYEEMALRQNTHGLIVEWAQLKKIANDWGIPYQNFTACGAARHDARRFAKAMAASVDAWYRQAEKTHPLRDASLSSKRHHSGAS</sequence>
<dbReference type="KEGG" id="cari:FNU76_17460"/>
<reference evidence="2" key="1">
    <citation type="submission" date="2019-07" db="EMBL/GenBank/DDBJ databases">
        <title>Chitinimonas sp. nov., isolated from Ny-Alesund, arctica soil.</title>
        <authorList>
            <person name="Xu Q."/>
            <person name="Peng F."/>
        </authorList>
    </citation>
    <scope>NUCLEOTIDE SEQUENCE [LARGE SCALE GENOMIC DNA]</scope>
    <source>
        <strain evidence="2">R3-44</strain>
    </source>
</reference>
<dbReference type="EMBL" id="CP041730">
    <property type="protein sequence ID" value="QDQ27989.1"/>
    <property type="molecule type" value="Genomic_DNA"/>
</dbReference>
<evidence type="ECO:0000313" key="2">
    <source>
        <dbReference type="Proteomes" id="UP000317550"/>
    </source>
</evidence>
<gene>
    <name evidence="1" type="ORF">FNU76_17460</name>
</gene>
<proteinExistence type="predicted"/>
<dbReference type="SUPFAM" id="SSF55811">
    <property type="entry name" value="Nudix"/>
    <property type="match status" value="1"/>
</dbReference>
<accession>A0A516SIK4</accession>
<dbReference type="RefSeq" id="WP_144279376.1">
    <property type="nucleotide sequence ID" value="NZ_CP041730.1"/>
</dbReference>
<protein>
    <submittedName>
        <fullName evidence="1">Uncharacterized protein</fullName>
    </submittedName>
</protein>
<dbReference type="AlphaFoldDB" id="A0A516SIK4"/>
<dbReference type="InterPro" id="IPR015797">
    <property type="entry name" value="NUDIX_hydrolase-like_dom_sf"/>
</dbReference>
<dbReference type="Proteomes" id="UP000317550">
    <property type="component" value="Chromosome"/>
</dbReference>
<dbReference type="Gene3D" id="3.90.79.10">
    <property type="entry name" value="Nucleoside Triphosphate Pyrophosphohydrolase"/>
    <property type="match status" value="1"/>
</dbReference>
<organism evidence="1 2">
    <name type="scientific">Chitinimonas arctica</name>
    <dbReference type="NCBI Taxonomy" id="2594795"/>
    <lineage>
        <taxon>Bacteria</taxon>
        <taxon>Pseudomonadati</taxon>
        <taxon>Pseudomonadota</taxon>
        <taxon>Betaproteobacteria</taxon>
        <taxon>Neisseriales</taxon>
        <taxon>Chitinibacteraceae</taxon>
        <taxon>Chitinimonas</taxon>
    </lineage>
</organism>
<keyword evidence="2" id="KW-1185">Reference proteome</keyword>
<evidence type="ECO:0000313" key="1">
    <source>
        <dbReference type="EMBL" id="QDQ27989.1"/>
    </source>
</evidence>
<name>A0A516SIK4_9NEIS</name>